<dbReference type="Proteomes" id="UP000763557">
    <property type="component" value="Unassembled WGS sequence"/>
</dbReference>
<keyword evidence="2" id="KW-1185">Reference proteome</keyword>
<proteinExistence type="predicted"/>
<sequence>MTVREEDVQRLLDAEVDNAVMVLLEGRVQVVAAADLDSPQYRGALRVASREDIAKRHGPLGEHELKEVAAQLDMEIAELGG</sequence>
<organism evidence="1 2">
    <name type="scientific">Kibdelosporangium persicum</name>
    <dbReference type="NCBI Taxonomy" id="2698649"/>
    <lineage>
        <taxon>Bacteria</taxon>
        <taxon>Bacillati</taxon>
        <taxon>Actinomycetota</taxon>
        <taxon>Actinomycetes</taxon>
        <taxon>Pseudonocardiales</taxon>
        <taxon>Pseudonocardiaceae</taxon>
        <taxon>Kibdelosporangium</taxon>
    </lineage>
</organism>
<dbReference type="RefSeq" id="WP_173133784.1">
    <property type="nucleotide sequence ID" value="NZ_CBCSGW010000001.1"/>
</dbReference>
<reference evidence="1 2" key="1">
    <citation type="submission" date="2020-01" db="EMBL/GenBank/DDBJ databases">
        <title>Kibdelosporangium persica a novel Actinomycetes from a hot desert in Iran.</title>
        <authorList>
            <person name="Safaei N."/>
            <person name="Zaburannyi N."/>
            <person name="Mueller R."/>
            <person name="Wink J."/>
        </authorList>
    </citation>
    <scope>NUCLEOTIDE SEQUENCE [LARGE SCALE GENOMIC DNA]</scope>
    <source>
        <strain evidence="1 2">4NS15</strain>
    </source>
</reference>
<protein>
    <submittedName>
        <fullName evidence="1">FAD-dependent pyridine nucleotide-disulfide oxidoreductase</fullName>
    </submittedName>
</protein>
<evidence type="ECO:0000313" key="2">
    <source>
        <dbReference type="Proteomes" id="UP000763557"/>
    </source>
</evidence>
<accession>A0ABX2F6C2</accession>
<comment type="caution">
    <text evidence="1">The sequence shown here is derived from an EMBL/GenBank/DDBJ whole genome shotgun (WGS) entry which is preliminary data.</text>
</comment>
<gene>
    <name evidence="1" type="ORF">GC106_41410</name>
</gene>
<evidence type="ECO:0000313" key="1">
    <source>
        <dbReference type="EMBL" id="NRN66908.1"/>
    </source>
</evidence>
<dbReference type="EMBL" id="JAAATY010000012">
    <property type="protein sequence ID" value="NRN66908.1"/>
    <property type="molecule type" value="Genomic_DNA"/>
</dbReference>
<name>A0ABX2F6C2_9PSEU</name>